<dbReference type="RefSeq" id="WP_017713974.1">
    <property type="nucleotide sequence ID" value="NZ_KB235941.1"/>
</dbReference>
<evidence type="ECO:0000313" key="4">
    <source>
        <dbReference type="Proteomes" id="UP000034681"/>
    </source>
</evidence>
<dbReference type="GO" id="GO:0051082">
    <property type="term" value="F:unfolded protein binding"/>
    <property type="evidence" value="ECO:0007669"/>
    <property type="project" value="TreeGrafter"/>
</dbReference>
<evidence type="ECO:0000313" key="3">
    <source>
        <dbReference type="EMBL" id="KKJ01340.1"/>
    </source>
</evidence>
<reference evidence="3" key="1">
    <citation type="submission" date="2012-04" db="EMBL/GenBank/DDBJ databases">
        <authorList>
            <person name="Borisov I.G."/>
            <person name="Ivanikova N.V."/>
            <person name="Pinevich A.V."/>
        </authorList>
    </citation>
    <scope>NUCLEOTIDE SEQUENCE</scope>
    <source>
        <strain evidence="3">CALU 1027</strain>
    </source>
</reference>
<gene>
    <name evidence="3" type="ORF">PROH_03015</name>
</gene>
<name>A0A0M2PYX1_PROHO</name>
<protein>
    <submittedName>
        <fullName evidence="3">Complex I intermediate-associated protein 30 (CIA30)</fullName>
    </submittedName>
</protein>
<dbReference type="PANTHER" id="PTHR13194">
    <property type="entry name" value="COMPLEX I INTERMEDIATE-ASSOCIATED PROTEIN 30"/>
    <property type="match status" value="1"/>
</dbReference>
<evidence type="ECO:0000259" key="2">
    <source>
        <dbReference type="Pfam" id="PF08547"/>
    </source>
</evidence>
<dbReference type="AlphaFoldDB" id="A0A0M2PYX1"/>
<keyword evidence="4" id="KW-1185">Reference proteome</keyword>
<dbReference type="OrthoDB" id="442188at2"/>
<dbReference type="PANTHER" id="PTHR13194:SF19">
    <property type="entry name" value="NAD(P)-BINDING ROSSMANN-FOLD SUPERFAMILY PROTEIN"/>
    <property type="match status" value="1"/>
</dbReference>
<evidence type="ECO:0000256" key="1">
    <source>
        <dbReference type="ARBA" id="ARBA00007884"/>
    </source>
</evidence>
<dbReference type="EMBL" id="AJTX02000002">
    <property type="protein sequence ID" value="KKJ01340.1"/>
    <property type="molecule type" value="Genomic_DNA"/>
</dbReference>
<proteinExistence type="inferred from homology"/>
<dbReference type="GO" id="GO:0010257">
    <property type="term" value="P:NADH dehydrogenase complex assembly"/>
    <property type="evidence" value="ECO:0007669"/>
    <property type="project" value="TreeGrafter"/>
</dbReference>
<dbReference type="STRING" id="317619.GCA_000332315_03800"/>
<sequence length="244" mass="26655">MADAQPSWNPLRLLQTLAYFQVVPFVGSLDWLFPPPPLLAPALAATPMPGAINAPMLIFDFSQANAQVQQIWGTVDDVVMGGVSESRIQWLQGRALFAGVVSTANSGGFASVRTRNLAPPLDLSAYQGLELQVRGDGQRYKFLLRSSSGWDSLAYAYGFDTIASDPMVSEGETWQTLRIPFQDLRPVFRAKTVADAPAFAADRVSSLQLMLSKFEYDGDLNPHFQPGPFRLEVRSIGVYGAPSL</sequence>
<comment type="caution">
    <text evidence="3">The sequence shown here is derived from an EMBL/GenBank/DDBJ whole genome shotgun (WGS) entry which is preliminary data.</text>
</comment>
<organism evidence="3 4">
    <name type="scientific">Prochlorothrix hollandica PCC 9006 = CALU 1027</name>
    <dbReference type="NCBI Taxonomy" id="317619"/>
    <lineage>
        <taxon>Bacteria</taxon>
        <taxon>Bacillati</taxon>
        <taxon>Cyanobacteriota</taxon>
        <taxon>Cyanophyceae</taxon>
        <taxon>Prochlorotrichales</taxon>
        <taxon>Prochlorotrichaceae</taxon>
        <taxon>Prochlorothrix</taxon>
    </lineage>
</organism>
<accession>A0A0M2PYX1</accession>
<dbReference type="InterPro" id="IPR039131">
    <property type="entry name" value="NDUFAF1"/>
</dbReference>
<dbReference type="Pfam" id="PF08547">
    <property type="entry name" value="CIA30"/>
    <property type="match status" value="1"/>
</dbReference>
<dbReference type="InterPro" id="IPR008979">
    <property type="entry name" value="Galactose-bd-like_sf"/>
</dbReference>
<feature type="domain" description="NADH:ubiquinone oxidoreductase intermediate-associated protein 30" evidence="2">
    <location>
        <begin position="59"/>
        <end position="233"/>
    </location>
</feature>
<dbReference type="Gene3D" id="2.60.120.430">
    <property type="entry name" value="Galactose-binding lectin"/>
    <property type="match status" value="1"/>
</dbReference>
<dbReference type="InterPro" id="IPR013857">
    <property type="entry name" value="NADH-UbQ_OxRdtase-assoc_prot30"/>
</dbReference>
<dbReference type="Proteomes" id="UP000034681">
    <property type="component" value="Unassembled WGS sequence"/>
</dbReference>
<dbReference type="SUPFAM" id="SSF49785">
    <property type="entry name" value="Galactose-binding domain-like"/>
    <property type="match status" value="1"/>
</dbReference>
<dbReference type="eggNOG" id="COG0702">
    <property type="taxonomic scope" value="Bacteria"/>
</dbReference>
<comment type="similarity">
    <text evidence="1">Belongs to the CIA30 family.</text>
</comment>